<sequence length="333" mass="36692">MVFSNQFQFHKVHAMSDVSRAVIYSFQEAGLSVSPPFLVINDNLFEMKLPFPAADFWNPETEKQPEGQKYKSILLMAPKQKTETRYLLALALRHIEADGVLAVAATNDAGGKSLGKVLKEFGLNLTDISKHKCRVVWTAKPQEACGDSVDEAIKQGQPQQRADGLWSQPGVFSWETLDKGTALLLPHLSFGLSGKGADFGCGIGVIGMAIMPSASIKKLICVDRDIRALECAEKNLADWKEKIEIRQADLSKPIDLCNLDFIVMNPPFHTGKKETLELGKTFITNAFSSLKSGGILLMVANSHLPYEELVGEKFSSHKIVSQEKGFKIIEAIK</sequence>
<dbReference type="GO" id="GO:0008990">
    <property type="term" value="F:rRNA (guanine-N2-)-methyltransferase activity"/>
    <property type="evidence" value="ECO:0007669"/>
    <property type="project" value="InterPro"/>
</dbReference>
<keyword evidence="6" id="KW-0175">Coiled coil</keyword>
<dbReference type="AlphaFoldDB" id="A0A2W5HUG8"/>
<evidence type="ECO:0000313" key="9">
    <source>
        <dbReference type="EMBL" id="PZP57279.1"/>
    </source>
</evidence>
<dbReference type="Pfam" id="PF05175">
    <property type="entry name" value="MTS"/>
    <property type="match status" value="1"/>
</dbReference>
<dbReference type="InterPro" id="IPR046977">
    <property type="entry name" value="RsmC/RlmG"/>
</dbReference>
<evidence type="ECO:0000256" key="1">
    <source>
        <dbReference type="ARBA" id="ARBA00022490"/>
    </source>
</evidence>
<dbReference type="Pfam" id="PF08468">
    <property type="entry name" value="MTS_N"/>
    <property type="match status" value="1"/>
</dbReference>
<dbReference type="InterPro" id="IPR007848">
    <property type="entry name" value="Small_mtfrase_dom"/>
</dbReference>
<feature type="domain" description="Methyltransferase small" evidence="7">
    <location>
        <begin position="165"/>
        <end position="329"/>
    </location>
</feature>
<evidence type="ECO:0000256" key="4">
    <source>
        <dbReference type="ARBA" id="ARBA00022679"/>
    </source>
</evidence>
<evidence type="ECO:0000259" key="8">
    <source>
        <dbReference type="Pfam" id="PF08468"/>
    </source>
</evidence>
<keyword evidence="2" id="KW-0698">rRNA processing</keyword>
<dbReference type="InterPro" id="IPR013675">
    <property type="entry name" value="Mtase_sm_N"/>
</dbReference>
<name>A0A2W5HUG8_9BACT</name>
<proteinExistence type="predicted"/>
<dbReference type="EMBL" id="QFOT01000004">
    <property type="protein sequence ID" value="PZP57279.1"/>
    <property type="molecule type" value="Genomic_DNA"/>
</dbReference>
<keyword evidence="4 9" id="KW-0808">Transferase</keyword>
<reference evidence="9 10" key="1">
    <citation type="submission" date="2017-08" db="EMBL/GenBank/DDBJ databases">
        <title>Infants hospitalized years apart are colonized by the same room-sourced microbial strains.</title>
        <authorList>
            <person name="Brooks B."/>
            <person name="Olm M.R."/>
            <person name="Firek B.A."/>
            <person name="Baker R."/>
            <person name="Thomas B.C."/>
            <person name="Morowitz M.J."/>
            <person name="Banfield J.F."/>
        </authorList>
    </citation>
    <scope>NUCLEOTIDE SEQUENCE [LARGE SCALE GENOMIC DNA]</scope>
    <source>
        <strain evidence="9">S2_006_000_R2_64</strain>
    </source>
</reference>
<evidence type="ECO:0000256" key="6">
    <source>
        <dbReference type="SAM" id="Coils"/>
    </source>
</evidence>
<evidence type="ECO:0000256" key="2">
    <source>
        <dbReference type="ARBA" id="ARBA00022552"/>
    </source>
</evidence>
<keyword evidence="5" id="KW-0949">S-adenosyl-L-methionine</keyword>
<feature type="coiled-coil region" evidence="6">
    <location>
        <begin position="222"/>
        <end position="249"/>
    </location>
</feature>
<comment type="caution">
    <text evidence="9">The sequence shown here is derived from an EMBL/GenBank/DDBJ whole genome shotgun (WGS) entry which is preliminary data.</text>
</comment>
<dbReference type="PANTHER" id="PTHR47816:SF4">
    <property type="entry name" value="RIBOSOMAL RNA SMALL SUBUNIT METHYLTRANSFERASE C"/>
    <property type="match status" value="1"/>
</dbReference>
<dbReference type="InterPro" id="IPR002052">
    <property type="entry name" value="DNA_methylase_N6_adenine_CS"/>
</dbReference>
<evidence type="ECO:0000313" key="10">
    <source>
        <dbReference type="Proteomes" id="UP000249739"/>
    </source>
</evidence>
<keyword evidence="3 9" id="KW-0489">Methyltransferase</keyword>
<keyword evidence="1" id="KW-0963">Cytoplasm</keyword>
<organism evidence="9 10">
    <name type="scientific">Micavibrio aeruginosavorus</name>
    <dbReference type="NCBI Taxonomy" id="349221"/>
    <lineage>
        <taxon>Bacteria</taxon>
        <taxon>Pseudomonadati</taxon>
        <taxon>Bdellovibrionota</taxon>
        <taxon>Bdellovibrionia</taxon>
        <taxon>Bdellovibrionales</taxon>
        <taxon>Pseudobdellovibrionaceae</taxon>
        <taxon>Micavibrio</taxon>
    </lineage>
</organism>
<dbReference type="InterPro" id="IPR029063">
    <property type="entry name" value="SAM-dependent_MTases_sf"/>
</dbReference>
<dbReference type="Gene3D" id="3.40.50.150">
    <property type="entry name" value="Vaccinia Virus protein VP39"/>
    <property type="match status" value="2"/>
</dbReference>
<gene>
    <name evidence="9" type="ORF">DI586_00955</name>
</gene>
<dbReference type="CDD" id="cd02440">
    <property type="entry name" value="AdoMet_MTases"/>
    <property type="match status" value="1"/>
</dbReference>
<protein>
    <submittedName>
        <fullName evidence="9">Methyltransferase</fullName>
    </submittedName>
</protein>
<dbReference type="Proteomes" id="UP000249739">
    <property type="component" value="Unassembled WGS sequence"/>
</dbReference>
<evidence type="ECO:0000256" key="5">
    <source>
        <dbReference type="ARBA" id="ARBA00022691"/>
    </source>
</evidence>
<feature type="domain" description="Methyltransferase small N-terminal" evidence="8">
    <location>
        <begin position="65"/>
        <end position="135"/>
    </location>
</feature>
<dbReference type="PANTHER" id="PTHR47816">
    <property type="entry name" value="RIBOSOMAL RNA SMALL SUBUNIT METHYLTRANSFERASE C"/>
    <property type="match status" value="1"/>
</dbReference>
<dbReference type="GO" id="GO:0003676">
    <property type="term" value="F:nucleic acid binding"/>
    <property type="evidence" value="ECO:0007669"/>
    <property type="project" value="InterPro"/>
</dbReference>
<evidence type="ECO:0000256" key="3">
    <source>
        <dbReference type="ARBA" id="ARBA00022603"/>
    </source>
</evidence>
<accession>A0A2W5HUG8</accession>
<evidence type="ECO:0000259" key="7">
    <source>
        <dbReference type="Pfam" id="PF05175"/>
    </source>
</evidence>
<dbReference type="SUPFAM" id="SSF53335">
    <property type="entry name" value="S-adenosyl-L-methionine-dependent methyltransferases"/>
    <property type="match status" value="1"/>
</dbReference>
<dbReference type="PROSITE" id="PS00092">
    <property type="entry name" value="N6_MTASE"/>
    <property type="match status" value="1"/>
</dbReference>